<sequence length="29" mass="3068">MDTNLKMSLLTTVSALAVIIVFGFIAALN</sequence>
<name>A0ABV6EDK1_9GAMM</name>
<protein>
    <submittedName>
        <fullName evidence="2">YnhF family membrane protein</fullName>
    </submittedName>
</protein>
<accession>A0ABV6EDK1</accession>
<evidence type="ECO:0000313" key="2">
    <source>
        <dbReference type="EMBL" id="MFC0227071.1"/>
    </source>
</evidence>
<feature type="transmembrane region" description="Helical" evidence="1">
    <location>
        <begin position="7"/>
        <end position="28"/>
    </location>
</feature>
<keyword evidence="1" id="KW-0472">Membrane</keyword>
<organism evidence="2 3">
    <name type="scientific">Serratia aquatilis</name>
    <dbReference type="NCBI Taxonomy" id="1737515"/>
    <lineage>
        <taxon>Bacteria</taxon>
        <taxon>Pseudomonadati</taxon>
        <taxon>Pseudomonadota</taxon>
        <taxon>Gammaproteobacteria</taxon>
        <taxon>Enterobacterales</taxon>
        <taxon>Yersiniaceae</taxon>
        <taxon>Serratia</taxon>
    </lineage>
</organism>
<gene>
    <name evidence="2" type="ORF">ACFFJ3_11235</name>
</gene>
<dbReference type="NCBIfam" id="NF033411">
    <property type="entry name" value="small_mem_YnhF"/>
    <property type="match status" value="1"/>
</dbReference>
<dbReference type="InterPro" id="IPR047743">
    <property type="entry name" value="YnhF-like"/>
</dbReference>
<proteinExistence type="predicted"/>
<keyword evidence="1" id="KW-0812">Transmembrane</keyword>
<reference evidence="2 3" key="1">
    <citation type="submission" date="2024-09" db="EMBL/GenBank/DDBJ databases">
        <authorList>
            <person name="Sun Q."/>
            <person name="Mori K."/>
        </authorList>
    </citation>
    <scope>NUCLEOTIDE SEQUENCE [LARGE SCALE GENOMIC DNA]</scope>
    <source>
        <strain evidence="2 3">CCM 8626</strain>
    </source>
</reference>
<dbReference type="RefSeq" id="WP_380675271.1">
    <property type="nucleotide sequence ID" value="NZ_CP173186.1"/>
</dbReference>
<keyword evidence="3" id="KW-1185">Reference proteome</keyword>
<dbReference type="EMBL" id="JBHLXG010000010">
    <property type="protein sequence ID" value="MFC0227071.1"/>
    <property type="molecule type" value="Genomic_DNA"/>
</dbReference>
<comment type="caution">
    <text evidence="2">The sequence shown here is derived from an EMBL/GenBank/DDBJ whole genome shotgun (WGS) entry which is preliminary data.</text>
</comment>
<evidence type="ECO:0000313" key="3">
    <source>
        <dbReference type="Proteomes" id="UP001589792"/>
    </source>
</evidence>
<evidence type="ECO:0000256" key="1">
    <source>
        <dbReference type="SAM" id="Phobius"/>
    </source>
</evidence>
<keyword evidence="1" id="KW-1133">Transmembrane helix</keyword>
<dbReference type="Proteomes" id="UP001589792">
    <property type="component" value="Unassembled WGS sequence"/>
</dbReference>